<dbReference type="InterPro" id="IPR006656">
    <property type="entry name" value="Mopterin_OxRdtase"/>
</dbReference>
<name>A0AAJ2UKT7_9ACTN</name>
<dbReference type="InterPro" id="IPR050612">
    <property type="entry name" value="Prok_Mopterin_Oxidored"/>
</dbReference>
<feature type="region of interest" description="Disordered" evidence="1">
    <location>
        <begin position="162"/>
        <end position="190"/>
    </location>
</feature>
<reference evidence="3" key="1">
    <citation type="journal article" date="2023" name="Microb. Genom.">
        <title>Mesoterricola silvestris gen. nov., sp. nov., Mesoterricola sediminis sp. nov., Geothrix oryzae sp. nov., Geothrix edaphica sp. nov., Geothrix rubra sp. nov., and Geothrix limicola sp. nov., six novel members of Acidobacteriota isolated from soils.</title>
        <authorList>
            <person name="Weisberg A.J."/>
            <person name="Pearce E."/>
            <person name="Kramer C.G."/>
            <person name="Chang J.H."/>
            <person name="Clarke C.R."/>
        </authorList>
    </citation>
    <scope>NUCLEOTIDE SEQUENCE</scope>
    <source>
        <strain evidence="3">ND06-05F</strain>
    </source>
</reference>
<dbReference type="Gene3D" id="3.40.50.740">
    <property type="match status" value="1"/>
</dbReference>
<evidence type="ECO:0000313" key="3">
    <source>
        <dbReference type="EMBL" id="MDX3129931.1"/>
    </source>
</evidence>
<dbReference type="SUPFAM" id="SSF53706">
    <property type="entry name" value="Formate dehydrogenase/DMSO reductase, domains 1-3"/>
    <property type="match status" value="1"/>
</dbReference>
<dbReference type="Pfam" id="PF00384">
    <property type="entry name" value="Molybdopterin"/>
    <property type="match status" value="1"/>
</dbReference>
<dbReference type="Proteomes" id="UP001273589">
    <property type="component" value="Unassembled WGS sequence"/>
</dbReference>
<evidence type="ECO:0000313" key="4">
    <source>
        <dbReference type="Proteomes" id="UP001273589"/>
    </source>
</evidence>
<evidence type="ECO:0000259" key="2">
    <source>
        <dbReference type="Pfam" id="PF00384"/>
    </source>
</evidence>
<sequence>MAHYSTRVRRTPVTGARMLGGLVPCNVIAEEILTDLPKRFRAMVIESSNPAHSLADSATFREALAALELVVVIDVAHTETGRLADYVLPAASQFEKWEATFFNMEFPRNNFHLRAPVLDQLPGTLTEPEIHARLIRELDIDPATDIAIHCVRARRMRWSDSSATRLPAPAHRGLDRTPWAGGADRSSGPW</sequence>
<accession>A0AAJ2UKT7</accession>
<proteinExistence type="predicted"/>
<gene>
    <name evidence="3" type="ORF">PV367_09035</name>
</gene>
<protein>
    <submittedName>
        <fullName evidence="3">Molybdopterin-dependent oxidoreductase</fullName>
    </submittedName>
</protein>
<dbReference type="PANTHER" id="PTHR43742">
    <property type="entry name" value="TRIMETHYLAMINE-N-OXIDE REDUCTASE"/>
    <property type="match status" value="1"/>
</dbReference>
<evidence type="ECO:0000256" key="1">
    <source>
        <dbReference type="SAM" id="MobiDB-lite"/>
    </source>
</evidence>
<comment type="caution">
    <text evidence="3">The sequence shown here is derived from an EMBL/GenBank/DDBJ whole genome shotgun (WGS) entry which is preliminary data.</text>
</comment>
<dbReference type="AlphaFoldDB" id="A0AAJ2UKT7"/>
<dbReference type="GO" id="GO:0016491">
    <property type="term" value="F:oxidoreductase activity"/>
    <property type="evidence" value="ECO:0007669"/>
    <property type="project" value="InterPro"/>
</dbReference>
<organism evidence="3 4">
    <name type="scientific">Streptomyces europaeiscabiei</name>
    <dbReference type="NCBI Taxonomy" id="146819"/>
    <lineage>
        <taxon>Bacteria</taxon>
        <taxon>Bacillati</taxon>
        <taxon>Actinomycetota</taxon>
        <taxon>Actinomycetes</taxon>
        <taxon>Kitasatosporales</taxon>
        <taxon>Streptomycetaceae</taxon>
        <taxon>Streptomyces</taxon>
    </lineage>
</organism>
<dbReference type="RefSeq" id="WP_319690354.1">
    <property type="nucleotide sequence ID" value="NZ_JARAWN010000037.1"/>
</dbReference>
<dbReference type="EMBL" id="JARAWN010000037">
    <property type="protein sequence ID" value="MDX3129931.1"/>
    <property type="molecule type" value="Genomic_DNA"/>
</dbReference>
<feature type="domain" description="Molybdopterin oxidoreductase" evidence="2">
    <location>
        <begin position="42"/>
        <end position="110"/>
    </location>
</feature>